<sequence length="696" mass="76506">MLHSQTCSKHLMALTYPWFLLGLLAIAIPIVIHFFELRRPQRILFTNVGFIREIKLVTARQRKLKHLLILLARVGVVVFLVLLFCQPFIPAPEQQQQAGGVIAAIVDTSPSMAVESENGQQLLDQAIEQAEELPTVYPASARYLLPTATNSLLPAGAFQTVLQQVSISGQARSVASLLDRAQRTPDVRQTFVFSDFQKNTFNLRAVGADTLSQVYLVPLRGKQTANVYVDSVLLDDAFVRAGSDIGLRVRLRNGGTQAVTDCQVKVFVGNRQVAALRTTVNAHESSTIAVRVQLQNSALAQCRVEVEDVPVTFDNTYYFTLQAAAQIGILRVAPPKATAVDRVYRNESMFALASNSQNIDYSRLNAANLIVVEEVAQISPALRENMVRAVNQGATLVVVPPAAGPDAQTTYNQLFRTLGIGTVQWQAAAGTTPVLQDVATPALQNPFFQDVFSASNQRAVMPKAAPVLRWSRSGTDVLKMRNGDGYLAGFPSGKGKVYLFAAPFSPAYSTFTQHALFVPVMYRLAMLSYRSEQRLAYRLNQGTVALAIPVQGADQRDEPVVSLRKDSLTVIPAQRWEAGRLRLTLPATVQEPGFYQVVYNNKILTTLALNLDKAESELTYYSAAELRQLIGPKRPNIQVYEPGTDRSVAAHYKAQRVGTPLWRYCLLLALGCLLAEVLLLRFMGRRQPQPAAAVAA</sequence>
<dbReference type="PANTHER" id="PTHR37464">
    <property type="entry name" value="BLL2463 PROTEIN"/>
    <property type="match status" value="1"/>
</dbReference>
<dbReference type="InterPro" id="IPR024163">
    <property type="entry name" value="Aerotolerance_reg_N"/>
</dbReference>
<reference evidence="3 4" key="1">
    <citation type="submission" date="2017-11" db="EMBL/GenBank/DDBJ databases">
        <title>Genomic Encyclopedia of Archaeal and Bacterial Type Strains, Phase II (KMG-II): From Individual Species to Whole Genera.</title>
        <authorList>
            <person name="Goeker M."/>
        </authorList>
    </citation>
    <scope>NUCLEOTIDE SEQUENCE [LARGE SCALE GENOMIC DNA]</scope>
    <source>
        <strain evidence="3 4">DSM 11115</strain>
    </source>
</reference>
<dbReference type="InterPro" id="IPR011933">
    <property type="entry name" value="Double_TM_dom"/>
</dbReference>
<evidence type="ECO:0000313" key="3">
    <source>
        <dbReference type="EMBL" id="PJJ61299.1"/>
    </source>
</evidence>
<dbReference type="PANTHER" id="PTHR37464:SF1">
    <property type="entry name" value="BLL2463 PROTEIN"/>
    <property type="match status" value="1"/>
</dbReference>
<evidence type="ECO:0000259" key="2">
    <source>
        <dbReference type="Pfam" id="PF07584"/>
    </source>
</evidence>
<dbReference type="NCBIfam" id="TIGR02226">
    <property type="entry name" value="two_anch"/>
    <property type="match status" value="1"/>
</dbReference>
<gene>
    <name evidence="3" type="ORF">CLV45_2737</name>
</gene>
<name>A0A2M9BTL7_9BACT</name>
<feature type="transmembrane region" description="Helical" evidence="1">
    <location>
        <begin position="67"/>
        <end position="89"/>
    </location>
</feature>
<evidence type="ECO:0000313" key="4">
    <source>
        <dbReference type="Proteomes" id="UP000228535"/>
    </source>
</evidence>
<protein>
    <submittedName>
        <fullName evidence="3">Putative membrane protein (TIGR02226 family)</fullName>
    </submittedName>
</protein>
<dbReference type="AlphaFoldDB" id="A0A2M9BTL7"/>
<dbReference type="EMBL" id="PGFA01000001">
    <property type="protein sequence ID" value="PJJ61299.1"/>
    <property type="molecule type" value="Genomic_DNA"/>
</dbReference>
<evidence type="ECO:0000256" key="1">
    <source>
        <dbReference type="SAM" id="Phobius"/>
    </source>
</evidence>
<feature type="transmembrane region" description="Helical" evidence="1">
    <location>
        <begin position="661"/>
        <end position="680"/>
    </location>
</feature>
<feature type="domain" description="Aerotolerance regulator N-terminal" evidence="2">
    <location>
        <begin position="12"/>
        <end position="87"/>
    </location>
</feature>
<keyword evidence="1" id="KW-1133">Transmembrane helix</keyword>
<accession>A0A2M9BTL7</accession>
<keyword evidence="4" id="KW-1185">Reference proteome</keyword>
<dbReference type="Pfam" id="PF07584">
    <property type="entry name" value="BatA"/>
    <property type="match status" value="1"/>
</dbReference>
<proteinExistence type="predicted"/>
<keyword evidence="1" id="KW-0472">Membrane</keyword>
<comment type="caution">
    <text evidence="3">The sequence shown here is derived from an EMBL/GenBank/DDBJ whole genome shotgun (WGS) entry which is preliminary data.</text>
</comment>
<organism evidence="3 4">
    <name type="scientific">Hymenobacter chitinivorans DSM 11115</name>
    <dbReference type="NCBI Taxonomy" id="1121954"/>
    <lineage>
        <taxon>Bacteria</taxon>
        <taxon>Pseudomonadati</taxon>
        <taxon>Bacteroidota</taxon>
        <taxon>Cytophagia</taxon>
        <taxon>Cytophagales</taxon>
        <taxon>Hymenobacteraceae</taxon>
        <taxon>Hymenobacter</taxon>
    </lineage>
</organism>
<dbReference type="Proteomes" id="UP000228535">
    <property type="component" value="Unassembled WGS sequence"/>
</dbReference>
<feature type="transmembrane region" description="Helical" evidence="1">
    <location>
        <begin position="16"/>
        <end position="35"/>
    </location>
</feature>
<keyword evidence="1" id="KW-0812">Transmembrane</keyword>